<sequence>MESTVGLAGIEYMLMPVCVRWDHRAGIVLACGEPAEMDLKPCRDGHQMGSMEANIHPPATSFPHLTASTISSHQLKPSQQRPHMQS</sequence>
<organism evidence="2 3">
    <name type="scientific">Perca fluviatilis</name>
    <name type="common">European perch</name>
    <dbReference type="NCBI Taxonomy" id="8168"/>
    <lineage>
        <taxon>Eukaryota</taxon>
        <taxon>Metazoa</taxon>
        <taxon>Chordata</taxon>
        <taxon>Craniata</taxon>
        <taxon>Vertebrata</taxon>
        <taxon>Euteleostomi</taxon>
        <taxon>Actinopterygii</taxon>
        <taxon>Neopterygii</taxon>
        <taxon>Teleostei</taxon>
        <taxon>Neoteleostei</taxon>
        <taxon>Acanthomorphata</taxon>
        <taxon>Eupercaria</taxon>
        <taxon>Perciformes</taxon>
        <taxon>Percoidei</taxon>
        <taxon>Percidae</taxon>
        <taxon>Percinae</taxon>
        <taxon>Perca</taxon>
    </lineage>
</organism>
<comment type="caution">
    <text evidence="2">The sequence shown here is derived from an EMBL/GenBank/DDBJ whole genome shotgun (WGS) entry which is preliminary data.</text>
</comment>
<feature type="compositionally biased region" description="Polar residues" evidence="1">
    <location>
        <begin position="66"/>
        <end position="86"/>
    </location>
</feature>
<accession>A0A6A5FEL5</accession>
<evidence type="ECO:0000313" key="3">
    <source>
        <dbReference type="Proteomes" id="UP000465112"/>
    </source>
</evidence>
<reference evidence="2 3" key="1">
    <citation type="submission" date="2019-06" db="EMBL/GenBank/DDBJ databases">
        <title>A chromosome-scale genome assembly of the European perch, Perca fluviatilis.</title>
        <authorList>
            <person name="Roques C."/>
            <person name="Zahm M."/>
            <person name="Cabau C."/>
            <person name="Klopp C."/>
            <person name="Bouchez O."/>
            <person name="Donnadieu C."/>
            <person name="Kuhl H."/>
            <person name="Gislard M."/>
            <person name="Guendouz S."/>
            <person name="Journot L."/>
            <person name="Haffray P."/>
            <person name="Bestin A."/>
            <person name="Morvezen R."/>
            <person name="Feron R."/>
            <person name="Wen M."/>
            <person name="Jouanno E."/>
            <person name="Herpin A."/>
            <person name="Schartl M."/>
            <person name="Postlethwait J."/>
            <person name="Schaerlinger B."/>
            <person name="Chardard D."/>
            <person name="Lecocq T."/>
            <person name="Poncet C."/>
            <person name="Jaffrelo L."/>
            <person name="Lampietro C."/>
            <person name="Guiguen Y."/>
        </authorList>
    </citation>
    <scope>NUCLEOTIDE SEQUENCE [LARGE SCALE GENOMIC DNA]</scope>
    <source>
        <tissue evidence="2">Blood</tissue>
    </source>
</reference>
<name>A0A6A5FEL5_PERFL</name>
<feature type="region of interest" description="Disordered" evidence="1">
    <location>
        <begin position="48"/>
        <end position="86"/>
    </location>
</feature>
<dbReference type="EMBL" id="VHII01000007">
    <property type="protein sequence ID" value="KAF1388143.1"/>
    <property type="molecule type" value="Genomic_DNA"/>
</dbReference>
<evidence type="ECO:0000313" key="2">
    <source>
        <dbReference type="EMBL" id="KAF1388143.1"/>
    </source>
</evidence>
<gene>
    <name evidence="2" type="ORF">PFLUV_G00087160</name>
</gene>
<dbReference type="Proteomes" id="UP000465112">
    <property type="component" value="Chromosome 7"/>
</dbReference>
<protein>
    <submittedName>
        <fullName evidence="2">Uncharacterized protein</fullName>
    </submittedName>
</protein>
<evidence type="ECO:0000256" key="1">
    <source>
        <dbReference type="SAM" id="MobiDB-lite"/>
    </source>
</evidence>
<proteinExistence type="predicted"/>
<keyword evidence="3" id="KW-1185">Reference proteome</keyword>
<dbReference type="AlphaFoldDB" id="A0A6A5FEL5"/>